<evidence type="ECO:0000313" key="3">
    <source>
        <dbReference type="Proteomes" id="UP000649617"/>
    </source>
</evidence>
<feature type="compositionally biased region" description="Basic and acidic residues" evidence="1">
    <location>
        <begin position="44"/>
        <end position="63"/>
    </location>
</feature>
<sequence length="77" mass="8586">VSVWILSGLCSKQVEDFNLAQKKLGIIFTFVEQAQPAWQSSKLPAEKTEIQPHLEFPPPKDDDSGFGLEPSNIRSSE</sequence>
<feature type="non-terminal residue" evidence="2">
    <location>
        <position position="77"/>
    </location>
</feature>
<reference evidence="2" key="1">
    <citation type="submission" date="2021-02" db="EMBL/GenBank/DDBJ databases">
        <authorList>
            <person name="Dougan E. K."/>
            <person name="Rhodes N."/>
            <person name="Thang M."/>
            <person name="Chan C."/>
        </authorList>
    </citation>
    <scope>NUCLEOTIDE SEQUENCE</scope>
</reference>
<keyword evidence="3" id="KW-1185">Reference proteome</keyword>
<comment type="caution">
    <text evidence="2">The sequence shown here is derived from an EMBL/GenBank/DDBJ whole genome shotgun (WGS) entry which is preliminary data.</text>
</comment>
<evidence type="ECO:0000256" key="1">
    <source>
        <dbReference type="SAM" id="MobiDB-lite"/>
    </source>
</evidence>
<organism evidence="2 3">
    <name type="scientific">Symbiodinium pilosum</name>
    <name type="common">Dinoflagellate</name>
    <dbReference type="NCBI Taxonomy" id="2952"/>
    <lineage>
        <taxon>Eukaryota</taxon>
        <taxon>Sar</taxon>
        <taxon>Alveolata</taxon>
        <taxon>Dinophyceae</taxon>
        <taxon>Suessiales</taxon>
        <taxon>Symbiodiniaceae</taxon>
        <taxon>Symbiodinium</taxon>
    </lineage>
</organism>
<dbReference type="EMBL" id="CAJNIZ010021024">
    <property type="protein sequence ID" value="CAE7447437.1"/>
    <property type="molecule type" value="Genomic_DNA"/>
</dbReference>
<feature type="region of interest" description="Disordered" evidence="1">
    <location>
        <begin position="41"/>
        <end position="77"/>
    </location>
</feature>
<evidence type="ECO:0000313" key="2">
    <source>
        <dbReference type="EMBL" id="CAE7447437.1"/>
    </source>
</evidence>
<accession>A0A812RN73</accession>
<name>A0A812RN73_SYMPI</name>
<proteinExistence type="predicted"/>
<feature type="non-terminal residue" evidence="2">
    <location>
        <position position="1"/>
    </location>
</feature>
<protein>
    <submittedName>
        <fullName evidence="2">Uncharacterized protein</fullName>
    </submittedName>
</protein>
<gene>
    <name evidence="2" type="ORF">SPIL2461_LOCUS10916</name>
</gene>
<dbReference type="Proteomes" id="UP000649617">
    <property type="component" value="Unassembled WGS sequence"/>
</dbReference>
<dbReference type="AlphaFoldDB" id="A0A812RN73"/>